<dbReference type="GO" id="GO:0004175">
    <property type="term" value="F:endopeptidase activity"/>
    <property type="evidence" value="ECO:0007669"/>
    <property type="project" value="UniProtKB-ARBA"/>
</dbReference>
<gene>
    <name evidence="5" type="ORF">SAMN04487950_3974</name>
</gene>
<comment type="subcellular location">
    <subcellularLocation>
        <location evidence="3">Cytoplasm</location>
    </subcellularLocation>
</comment>
<dbReference type="GO" id="GO:0005737">
    <property type="term" value="C:cytoplasm"/>
    <property type="evidence" value="ECO:0007669"/>
    <property type="project" value="UniProtKB-SubCell"/>
</dbReference>
<accession>A0A1I4I5W3</accession>
<dbReference type="Pfam" id="PF00227">
    <property type="entry name" value="Proteasome"/>
    <property type="match status" value="1"/>
</dbReference>
<feature type="domain" description="Proteasome alpha-type subunits" evidence="4">
    <location>
        <begin position="9"/>
        <end position="31"/>
    </location>
</feature>
<dbReference type="PROSITE" id="PS00388">
    <property type="entry name" value="PROTEASOME_ALPHA_1"/>
    <property type="match status" value="1"/>
</dbReference>
<dbReference type="Gene3D" id="3.60.20.10">
    <property type="entry name" value="Glutamine Phosphoribosylpyrophosphate, subunit 1, domain 1"/>
    <property type="match status" value="1"/>
</dbReference>
<comment type="similarity">
    <text evidence="2 3">Belongs to the peptidase T1A family.</text>
</comment>
<dbReference type="GO" id="GO:0019773">
    <property type="term" value="C:proteasome core complex, alpha-subunit complex"/>
    <property type="evidence" value="ECO:0007669"/>
    <property type="project" value="UniProtKB-UniRule"/>
</dbReference>
<dbReference type="PANTHER" id="PTHR11599">
    <property type="entry name" value="PROTEASOME SUBUNIT ALPHA/BETA"/>
    <property type="match status" value="1"/>
</dbReference>
<evidence type="ECO:0000256" key="1">
    <source>
        <dbReference type="ARBA" id="ARBA00022942"/>
    </source>
</evidence>
<dbReference type="STRING" id="553466.SAMN04487950_3974"/>
<dbReference type="EMBL" id="FOTC01000007">
    <property type="protein sequence ID" value="SFL49457.1"/>
    <property type="molecule type" value="Genomic_DNA"/>
</dbReference>
<protein>
    <recommendedName>
        <fullName evidence="3">Proteasome subunit alpha</fullName>
    </recommendedName>
</protein>
<dbReference type="AlphaFoldDB" id="A0A1I4I5W3"/>
<dbReference type="InterPro" id="IPR023332">
    <property type="entry name" value="Proteasome_alpha-type"/>
</dbReference>
<dbReference type="NCBIfam" id="NF003075">
    <property type="entry name" value="PRK03996.1"/>
    <property type="match status" value="1"/>
</dbReference>
<dbReference type="InterPro" id="IPR001353">
    <property type="entry name" value="Proteasome_sua/b"/>
</dbReference>
<keyword evidence="1 2" id="KW-0647">Proteasome</keyword>
<dbReference type="Proteomes" id="UP000199607">
    <property type="component" value="Unassembled WGS sequence"/>
</dbReference>
<comment type="subunit">
    <text evidence="3">The 20S proteasome core is composed of 14 alpha and 14 beta subunits that assemble into four stacked heptameric rings, resulting in a barrel-shaped structure. The two inner rings, each composed of seven catalytic beta subunits, are sandwiched by two outer rings, each composed of seven alpha subunits. The catalytic chamber with the active sites is on the inside of the barrel. Has a gated structure, the ends of the cylinder being occluded by the N-termini of the alpha-subunits. Is capped at one or both ends by the proteasome regulatory ATPase, PAN.</text>
</comment>
<dbReference type="SMART" id="SM00948">
    <property type="entry name" value="Proteasome_A_N"/>
    <property type="match status" value="1"/>
</dbReference>
<dbReference type="GO" id="GO:0006511">
    <property type="term" value="P:ubiquitin-dependent protein catabolic process"/>
    <property type="evidence" value="ECO:0007669"/>
    <property type="project" value="InterPro"/>
</dbReference>
<organism evidence="5 6">
    <name type="scientific">Halogranum rubrum</name>
    <dbReference type="NCBI Taxonomy" id="553466"/>
    <lineage>
        <taxon>Archaea</taxon>
        <taxon>Methanobacteriati</taxon>
        <taxon>Methanobacteriota</taxon>
        <taxon>Stenosarchaea group</taxon>
        <taxon>Halobacteria</taxon>
        <taxon>Halobacteriales</taxon>
        <taxon>Haloferacaceae</taxon>
    </lineage>
</organism>
<evidence type="ECO:0000256" key="2">
    <source>
        <dbReference type="PROSITE-ProRule" id="PRU00808"/>
    </source>
</evidence>
<sequence>MQSNDQRAYDRGTTIFSPDGRLYQVEYAREAVKRGGATVGVRTADGVVFASNGPRRSPLLEPESIEKLHDVDGRIGMATTGHVADGRRLVDYGRRYAHQERLRYGDAPDTEPVAKAIADYIQESTQTGGTRPFGTALLVGGVDDDGPRLFEVDPSGTPAEWRAVAVGNQSREVRAFLEAEYEDGLALDTGTTLVLRALADSLGELDAVDVDVATMDADGFTSLALDQRRAAFEAAGLGPAS</sequence>
<evidence type="ECO:0000313" key="5">
    <source>
        <dbReference type="EMBL" id="SFL49457.1"/>
    </source>
</evidence>
<dbReference type="InterPro" id="IPR029055">
    <property type="entry name" value="Ntn_hydrolases_N"/>
</dbReference>
<comment type="function">
    <text evidence="3">Component of the proteasome core, a large protease complex with broad specificity involved in protein degradation.</text>
</comment>
<evidence type="ECO:0000256" key="3">
    <source>
        <dbReference type="RuleBase" id="RU000552"/>
    </source>
</evidence>
<name>A0A1I4I5W3_9EURY</name>
<dbReference type="InterPro" id="IPR050115">
    <property type="entry name" value="Proteasome_alpha"/>
</dbReference>
<dbReference type="Pfam" id="PF10584">
    <property type="entry name" value="Proteasome_A_N"/>
    <property type="match status" value="1"/>
</dbReference>
<proteinExistence type="inferred from homology"/>
<dbReference type="PROSITE" id="PS51475">
    <property type="entry name" value="PROTEASOME_ALPHA_2"/>
    <property type="match status" value="1"/>
</dbReference>
<dbReference type="SUPFAM" id="SSF56235">
    <property type="entry name" value="N-terminal nucleophile aminohydrolases (Ntn hydrolases)"/>
    <property type="match status" value="1"/>
</dbReference>
<evidence type="ECO:0000313" key="6">
    <source>
        <dbReference type="Proteomes" id="UP000199607"/>
    </source>
</evidence>
<keyword evidence="6" id="KW-1185">Reference proteome</keyword>
<evidence type="ECO:0000259" key="4">
    <source>
        <dbReference type="PROSITE" id="PS00388"/>
    </source>
</evidence>
<reference evidence="6" key="1">
    <citation type="submission" date="2016-10" db="EMBL/GenBank/DDBJ databases">
        <authorList>
            <person name="Varghese N."/>
            <person name="Submissions S."/>
        </authorList>
    </citation>
    <scope>NUCLEOTIDE SEQUENCE [LARGE SCALE GENOMIC DNA]</scope>
    <source>
        <strain evidence="6">CGMCC 1.7738</strain>
    </source>
</reference>
<dbReference type="RefSeq" id="WP_177197709.1">
    <property type="nucleotide sequence ID" value="NZ_FOTC01000007.1"/>
</dbReference>
<dbReference type="InterPro" id="IPR000426">
    <property type="entry name" value="Proteasome_asu_N"/>
</dbReference>